<accession>A0A8J3NVL1</accession>
<evidence type="ECO:0000256" key="3">
    <source>
        <dbReference type="ARBA" id="ARBA00022475"/>
    </source>
</evidence>
<dbReference type="InterPro" id="IPR007341">
    <property type="entry name" value="Transgly_assoc"/>
</dbReference>
<proteinExistence type="inferred from homology"/>
<comment type="caution">
    <text evidence="9">The sequence shown here is derived from an EMBL/GenBank/DDBJ whole genome shotgun (WGS) entry which is preliminary data.</text>
</comment>
<feature type="transmembrane region" description="Helical" evidence="8">
    <location>
        <begin position="55"/>
        <end position="78"/>
    </location>
</feature>
<feature type="transmembrane region" description="Helical" evidence="8">
    <location>
        <begin position="90"/>
        <end position="108"/>
    </location>
</feature>
<comment type="similarity">
    <text evidence="2">Belongs to the UPF0410 family.</text>
</comment>
<dbReference type="AlphaFoldDB" id="A0A8J3NVL1"/>
<dbReference type="PANTHER" id="PTHR33884:SF3">
    <property type="entry name" value="UPF0410 PROTEIN YMGE"/>
    <property type="match status" value="1"/>
</dbReference>
<organism evidence="9 10">
    <name type="scientific">Catellatospora chokoriensis</name>
    <dbReference type="NCBI Taxonomy" id="310353"/>
    <lineage>
        <taxon>Bacteria</taxon>
        <taxon>Bacillati</taxon>
        <taxon>Actinomycetota</taxon>
        <taxon>Actinomycetes</taxon>
        <taxon>Micromonosporales</taxon>
        <taxon>Micromonosporaceae</taxon>
        <taxon>Catellatospora</taxon>
    </lineage>
</organism>
<keyword evidence="10" id="KW-1185">Reference proteome</keyword>
<sequence>MDQAGLRVSRGGHFPGNDRERKDTVEITGIFTAIIIGLVIGVLGRLVLPGRQAIALWLTILIGVAAALLGTFVAGAFDVANTGGVDWLELLFQIGFAALGVALVAPIASRSSGD</sequence>
<dbReference type="Proteomes" id="UP000619293">
    <property type="component" value="Unassembled WGS sequence"/>
</dbReference>
<keyword evidence="3" id="KW-1003">Cell membrane</keyword>
<evidence type="ECO:0000256" key="2">
    <source>
        <dbReference type="ARBA" id="ARBA00011006"/>
    </source>
</evidence>
<evidence type="ECO:0000256" key="8">
    <source>
        <dbReference type="SAM" id="Phobius"/>
    </source>
</evidence>
<feature type="region of interest" description="Disordered" evidence="7">
    <location>
        <begin position="1"/>
        <end position="20"/>
    </location>
</feature>
<evidence type="ECO:0000256" key="4">
    <source>
        <dbReference type="ARBA" id="ARBA00022692"/>
    </source>
</evidence>
<comment type="subcellular location">
    <subcellularLocation>
        <location evidence="1">Cell membrane</location>
        <topology evidence="1">Multi-pass membrane protein</topology>
    </subcellularLocation>
</comment>
<dbReference type="PANTHER" id="PTHR33884">
    <property type="entry name" value="UPF0410 PROTEIN YMGE"/>
    <property type="match status" value="1"/>
</dbReference>
<feature type="transmembrane region" description="Helical" evidence="8">
    <location>
        <begin position="27"/>
        <end position="48"/>
    </location>
</feature>
<name>A0A8J3NVL1_9ACTN</name>
<dbReference type="GO" id="GO:0005886">
    <property type="term" value="C:plasma membrane"/>
    <property type="evidence" value="ECO:0007669"/>
    <property type="project" value="UniProtKB-SubCell"/>
</dbReference>
<keyword evidence="4 8" id="KW-0812">Transmembrane</keyword>
<keyword evidence="5 8" id="KW-1133">Transmembrane helix</keyword>
<dbReference type="EMBL" id="BONG01000080">
    <property type="protein sequence ID" value="GIF94063.1"/>
    <property type="molecule type" value="Genomic_DNA"/>
</dbReference>
<gene>
    <name evidence="9" type="ORF">Cch02nite_75070</name>
</gene>
<evidence type="ECO:0000256" key="6">
    <source>
        <dbReference type="ARBA" id="ARBA00023136"/>
    </source>
</evidence>
<evidence type="ECO:0000313" key="10">
    <source>
        <dbReference type="Proteomes" id="UP000619293"/>
    </source>
</evidence>
<evidence type="ECO:0000256" key="1">
    <source>
        <dbReference type="ARBA" id="ARBA00004651"/>
    </source>
</evidence>
<evidence type="ECO:0000256" key="7">
    <source>
        <dbReference type="SAM" id="MobiDB-lite"/>
    </source>
</evidence>
<keyword evidence="6 8" id="KW-0472">Membrane</keyword>
<evidence type="ECO:0000313" key="9">
    <source>
        <dbReference type="EMBL" id="GIF94063.1"/>
    </source>
</evidence>
<reference evidence="9 10" key="1">
    <citation type="submission" date="2021-01" db="EMBL/GenBank/DDBJ databases">
        <title>Whole genome shotgun sequence of Catellatospora chokoriensis NBRC 107358.</title>
        <authorList>
            <person name="Komaki H."/>
            <person name="Tamura T."/>
        </authorList>
    </citation>
    <scope>NUCLEOTIDE SEQUENCE [LARGE SCALE GENOMIC DNA]</scope>
    <source>
        <strain evidence="9 10">NBRC 107358</strain>
    </source>
</reference>
<evidence type="ECO:0000256" key="5">
    <source>
        <dbReference type="ARBA" id="ARBA00022989"/>
    </source>
</evidence>
<protein>
    <submittedName>
        <fullName evidence="9">Membrane protein</fullName>
    </submittedName>
</protein>